<dbReference type="Proteomes" id="UP000887013">
    <property type="component" value="Unassembled WGS sequence"/>
</dbReference>
<dbReference type="Pfam" id="PF00623">
    <property type="entry name" value="RNA_pol_Rpb1_2"/>
    <property type="match status" value="1"/>
</dbReference>
<proteinExistence type="predicted"/>
<dbReference type="EMBL" id="BMAW01087307">
    <property type="protein sequence ID" value="GFS28926.1"/>
    <property type="molecule type" value="Genomic_DNA"/>
</dbReference>
<sequence>MIIPAPFLKPNEFIIPYSIEKELCLKGKWIILNLMPSLTPENFVGLKVVGHWLHYCFGIPLEIAQQMNADFDGDECNAYVVLNPQSQAECETILNSENNLSSFTMELKLAPCHDMLVTYYLKYNINLFFLLKIHLYIKLFV</sequence>
<dbReference type="AlphaFoldDB" id="A0A8X6M7B0"/>
<dbReference type="GO" id="GO:0006351">
    <property type="term" value="P:DNA-templated transcription"/>
    <property type="evidence" value="ECO:0007669"/>
    <property type="project" value="InterPro"/>
</dbReference>
<dbReference type="GO" id="GO:0003677">
    <property type="term" value="F:DNA binding"/>
    <property type="evidence" value="ECO:0007669"/>
    <property type="project" value="InterPro"/>
</dbReference>
<evidence type="ECO:0000313" key="3">
    <source>
        <dbReference type="Proteomes" id="UP000887013"/>
    </source>
</evidence>
<feature type="domain" description="RNA polymerase alpha subunit" evidence="1">
    <location>
        <begin position="19"/>
        <end position="95"/>
    </location>
</feature>
<keyword evidence="3" id="KW-1185">Reference proteome</keyword>
<dbReference type="OrthoDB" id="6414038at2759"/>
<protein>
    <submittedName>
        <fullName evidence="2">RPOLA_N domain-containing protein</fullName>
    </submittedName>
</protein>
<name>A0A8X6M7B0_NEPPI</name>
<dbReference type="Gene3D" id="2.40.40.20">
    <property type="match status" value="1"/>
</dbReference>
<dbReference type="SUPFAM" id="SSF64484">
    <property type="entry name" value="beta and beta-prime subunits of DNA dependent RNA-polymerase"/>
    <property type="match status" value="1"/>
</dbReference>
<accession>A0A8X6M7B0</accession>
<dbReference type="GO" id="GO:0003899">
    <property type="term" value="F:DNA-directed RNA polymerase activity"/>
    <property type="evidence" value="ECO:0007669"/>
    <property type="project" value="InterPro"/>
</dbReference>
<evidence type="ECO:0000313" key="2">
    <source>
        <dbReference type="EMBL" id="GFS28926.1"/>
    </source>
</evidence>
<evidence type="ECO:0000259" key="1">
    <source>
        <dbReference type="Pfam" id="PF00623"/>
    </source>
</evidence>
<reference evidence="2" key="1">
    <citation type="submission" date="2020-08" db="EMBL/GenBank/DDBJ databases">
        <title>Multicomponent nature underlies the extraordinary mechanical properties of spider dragline silk.</title>
        <authorList>
            <person name="Kono N."/>
            <person name="Nakamura H."/>
            <person name="Mori M."/>
            <person name="Yoshida Y."/>
            <person name="Ohtoshi R."/>
            <person name="Malay A.D."/>
            <person name="Moran D.A.P."/>
            <person name="Tomita M."/>
            <person name="Numata K."/>
            <person name="Arakawa K."/>
        </authorList>
    </citation>
    <scope>NUCLEOTIDE SEQUENCE</scope>
</reference>
<organism evidence="2 3">
    <name type="scientific">Nephila pilipes</name>
    <name type="common">Giant wood spider</name>
    <name type="synonym">Nephila maculata</name>
    <dbReference type="NCBI Taxonomy" id="299642"/>
    <lineage>
        <taxon>Eukaryota</taxon>
        <taxon>Metazoa</taxon>
        <taxon>Ecdysozoa</taxon>
        <taxon>Arthropoda</taxon>
        <taxon>Chelicerata</taxon>
        <taxon>Arachnida</taxon>
        <taxon>Araneae</taxon>
        <taxon>Araneomorphae</taxon>
        <taxon>Entelegynae</taxon>
        <taxon>Araneoidea</taxon>
        <taxon>Nephilidae</taxon>
        <taxon>Nephila</taxon>
    </lineage>
</organism>
<dbReference type="InterPro" id="IPR000722">
    <property type="entry name" value="RNA_pol_asu"/>
</dbReference>
<comment type="caution">
    <text evidence="2">The sequence shown here is derived from an EMBL/GenBank/DDBJ whole genome shotgun (WGS) entry which is preliminary data.</text>
</comment>
<gene>
    <name evidence="2" type="primary">AVEN_257665_1</name>
    <name evidence="2" type="ORF">NPIL_66041</name>
</gene>